<comment type="caution">
    <text evidence="1">The sequence shown here is derived from an EMBL/GenBank/DDBJ whole genome shotgun (WGS) entry which is preliminary data.</text>
</comment>
<sequence length="82" mass="9698">MLFLLIKGLTIPEAAIFRDRHYSIVILLTSQRVERKETLRIVEANILHLVTEQLFIFRQDAILHPLAEGWHCMRHWQGCFPC</sequence>
<reference evidence="1 2" key="1">
    <citation type="journal article" date="2017" name="Antonie Van Leeuwenhoek">
        <title>Phylogenomic resolution of the bacterial genus Pantoea and its relationship with Erwinia and Tatumella.</title>
        <authorList>
            <person name="Palmer M."/>
            <person name="Steenkamp E.T."/>
            <person name="Coetzee M.P."/>
            <person name="Chan W.Y."/>
            <person name="van Zyl E."/>
            <person name="De Maayer P."/>
            <person name="Coutinho T.A."/>
            <person name="Blom J."/>
            <person name="Smits T.H."/>
            <person name="Duffy B."/>
            <person name="Venter S.N."/>
        </authorList>
    </citation>
    <scope>NUCLEOTIDE SEQUENCE [LARGE SCALE GENOMIC DNA]</scope>
    <source>
        <strain evidence="1 2">LMG 2657</strain>
    </source>
</reference>
<dbReference type="Proteomes" id="UP000193749">
    <property type="component" value="Unassembled WGS sequence"/>
</dbReference>
<evidence type="ECO:0000313" key="1">
    <source>
        <dbReference type="EMBL" id="ORM89713.1"/>
    </source>
</evidence>
<keyword evidence="2" id="KW-1185">Reference proteome</keyword>
<dbReference type="EMBL" id="MLJI01000002">
    <property type="protein sequence ID" value="ORM89713.1"/>
    <property type="molecule type" value="Genomic_DNA"/>
</dbReference>
<name>A0A1X1ELJ7_PANCY</name>
<proteinExistence type="predicted"/>
<evidence type="ECO:0000313" key="2">
    <source>
        <dbReference type="Proteomes" id="UP000193749"/>
    </source>
</evidence>
<protein>
    <submittedName>
        <fullName evidence="1">Uncharacterized protein</fullName>
    </submittedName>
</protein>
<organism evidence="1 2">
    <name type="scientific">Pantoea cypripedii</name>
    <name type="common">Pectobacterium cypripedii</name>
    <name type="synonym">Erwinia cypripedii</name>
    <dbReference type="NCBI Taxonomy" id="55209"/>
    <lineage>
        <taxon>Bacteria</taxon>
        <taxon>Pseudomonadati</taxon>
        <taxon>Pseudomonadota</taxon>
        <taxon>Gammaproteobacteria</taxon>
        <taxon>Enterobacterales</taxon>
        <taxon>Erwiniaceae</taxon>
        <taxon>Pantoea</taxon>
    </lineage>
</organism>
<accession>A0A1X1ELJ7</accession>
<dbReference type="AlphaFoldDB" id="A0A1X1ELJ7"/>
<gene>
    <name evidence="1" type="ORF">HA50_24230</name>
</gene>